<dbReference type="KEGG" id="puo:RZN69_01845"/>
<dbReference type="Proteomes" id="UP001304300">
    <property type="component" value="Chromosome"/>
</dbReference>
<feature type="transmembrane region" description="Helical" evidence="1">
    <location>
        <begin position="138"/>
        <end position="164"/>
    </location>
</feature>
<dbReference type="PANTHER" id="PTHR39165:SF1">
    <property type="entry name" value="DUF456 DOMAIN-CONTAINING PROTEIN"/>
    <property type="match status" value="1"/>
</dbReference>
<evidence type="ECO:0000256" key="1">
    <source>
        <dbReference type="SAM" id="Phobius"/>
    </source>
</evidence>
<accession>A0AAQ3LC28</accession>
<organism evidence="2 3">
    <name type="scientific">Rubellicoccus peritrichatus</name>
    <dbReference type="NCBI Taxonomy" id="3080537"/>
    <lineage>
        <taxon>Bacteria</taxon>
        <taxon>Pseudomonadati</taxon>
        <taxon>Verrucomicrobiota</taxon>
        <taxon>Opitutia</taxon>
        <taxon>Puniceicoccales</taxon>
        <taxon>Cerasicoccaceae</taxon>
        <taxon>Rubellicoccus</taxon>
    </lineage>
</organism>
<keyword evidence="3" id="KW-1185">Reference proteome</keyword>
<dbReference type="RefSeq" id="WP_317834298.1">
    <property type="nucleotide sequence ID" value="NZ_CP136920.1"/>
</dbReference>
<feature type="transmembrane region" description="Helical" evidence="1">
    <location>
        <begin position="54"/>
        <end position="75"/>
    </location>
</feature>
<proteinExistence type="predicted"/>
<reference evidence="2 3" key="1">
    <citation type="submission" date="2023-10" db="EMBL/GenBank/DDBJ databases">
        <title>Rubellicoccus peritrichatus gen. nov., sp. nov., isolated from an algae of coral reef tank.</title>
        <authorList>
            <person name="Luo J."/>
        </authorList>
    </citation>
    <scope>NUCLEOTIDE SEQUENCE [LARGE SCALE GENOMIC DNA]</scope>
    <source>
        <strain evidence="2 3">CR14</strain>
    </source>
</reference>
<gene>
    <name evidence="2" type="ORF">RZN69_01845</name>
</gene>
<feature type="transmembrane region" description="Helical" evidence="1">
    <location>
        <begin position="107"/>
        <end position="126"/>
    </location>
</feature>
<evidence type="ECO:0000313" key="2">
    <source>
        <dbReference type="EMBL" id="WOO41814.1"/>
    </source>
</evidence>
<name>A0AAQ3LC28_9BACT</name>
<dbReference type="AlphaFoldDB" id="A0AAQ3LC28"/>
<dbReference type="EMBL" id="CP136920">
    <property type="protein sequence ID" value="WOO41814.1"/>
    <property type="molecule type" value="Genomic_DNA"/>
</dbReference>
<protein>
    <submittedName>
        <fullName evidence="2">DUF456 domain-containing protein</fullName>
    </submittedName>
</protein>
<feature type="transmembrane region" description="Helical" evidence="1">
    <location>
        <begin position="12"/>
        <end position="42"/>
    </location>
</feature>
<keyword evidence="1" id="KW-1133">Transmembrane helix</keyword>
<dbReference type="InterPro" id="IPR007403">
    <property type="entry name" value="DUF456"/>
</dbReference>
<dbReference type="PANTHER" id="PTHR39165">
    <property type="entry name" value="IG HYPOTHETICAL 17883"/>
    <property type="match status" value="1"/>
</dbReference>
<feature type="transmembrane region" description="Helical" evidence="1">
    <location>
        <begin position="82"/>
        <end position="101"/>
    </location>
</feature>
<keyword evidence="1" id="KW-0472">Membrane</keyword>
<keyword evidence="1" id="KW-0812">Transmembrane</keyword>
<sequence length="167" mass="17400">MEHEINTWAMIVASIFIITGVVGTLLPIIPGVVIVWFGILIYKLWDPAGISWTLVFVCGGLAILAQILDFVCSYYGARRFGATWRGGVGALLGAIFGPFLLGPVITPIGGLIVGPIAGAVVGELSAGRTAKESGKAGVGTVVGGIVSALLKMVIAVFMAGWFYLESF</sequence>
<dbReference type="Pfam" id="PF04306">
    <property type="entry name" value="DUF456"/>
    <property type="match status" value="1"/>
</dbReference>
<evidence type="ECO:0000313" key="3">
    <source>
        <dbReference type="Proteomes" id="UP001304300"/>
    </source>
</evidence>